<gene>
    <name evidence="1" type="ORF">CU097_015486</name>
</gene>
<organism evidence="1 2">
    <name type="scientific">Rhizopus azygosporus</name>
    <name type="common">Rhizopus microsporus var. azygosporus</name>
    <dbReference type="NCBI Taxonomy" id="86630"/>
    <lineage>
        <taxon>Eukaryota</taxon>
        <taxon>Fungi</taxon>
        <taxon>Fungi incertae sedis</taxon>
        <taxon>Mucoromycota</taxon>
        <taxon>Mucoromycotina</taxon>
        <taxon>Mucoromycetes</taxon>
        <taxon>Mucorales</taxon>
        <taxon>Mucorineae</taxon>
        <taxon>Rhizopodaceae</taxon>
        <taxon>Rhizopus</taxon>
    </lineage>
</organism>
<dbReference type="EMBL" id="PJQL01000035">
    <property type="protein sequence ID" value="RCI00896.1"/>
    <property type="molecule type" value="Genomic_DNA"/>
</dbReference>
<dbReference type="OrthoDB" id="2282250at2759"/>
<dbReference type="Proteomes" id="UP000252139">
    <property type="component" value="Unassembled WGS sequence"/>
</dbReference>
<sequence length="143" mass="16198">MLSKQSIDNHDTKALDPLVAFAHFLISCQQRIISIDRWDDLTVTKLYLVAMEMVKNDSKTENDKVEALQTICQATQNASLKRKCDTMEQGSNNAPSEVTIPMVLPKDFDGTSTRSINSKYKNLIAFIDAWKQNNKGRMNWPAC</sequence>
<protein>
    <submittedName>
        <fullName evidence="1">Uncharacterized protein</fullName>
    </submittedName>
</protein>
<evidence type="ECO:0000313" key="2">
    <source>
        <dbReference type="Proteomes" id="UP000252139"/>
    </source>
</evidence>
<dbReference type="AlphaFoldDB" id="A0A367KFA4"/>
<reference evidence="1 2" key="1">
    <citation type="journal article" date="2018" name="G3 (Bethesda)">
        <title>Phylogenetic and Phylogenomic Definition of Rhizopus Species.</title>
        <authorList>
            <person name="Gryganskyi A.P."/>
            <person name="Golan J."/>
            <person name="Dolatabadi S."/>
            <person name="Mondo S."/>
            <person name="Robb S."/>
            <person name="Idnurm A."/>
            <person name="Muszewska A."/>
            <person name="Steczkiewicz K."/>
            <person name="Masonjones S."/>
            <person name="Liao H.L."/>
            <person name="Gajdeczka M.T."/>
            <person name="Anike F."/>
            <person name="Vuek A."/>
            <person name="Anishchenko I.M."/>
            <person name="Voigt K."/>
            <person name="de Hoog G.S."/>
            <person name="Smith M.E."/>
            <person name="Heitman J."/>
            <person name="Vilgalys R."/>
            <person name="Stajich J.E."/>
        </authorList>
    </citation>
    <scope>NUCLEOTIDE SEQUENCE [LARGE SCALE GENOMIC DNA]</scope>
    <source>
        <strain evidence="1 2">CBS 357.93</strain>
    </source>
</reference>
<name>A0A367KFA4_RHIAZ</name>
<proteinExistence type="predicted"/>
<accession>A0A367KFA4</accession>
<dbReference type="PROSITE" id="PS51257">
    <property type="entry name" value="PROKAR_LIPOPROTEIN"/>
    <property type="match status" value="1"/>
</dbReference>
<comment type="caution">
    <text evidence="1">The sequence shown here is derived from an EMBL/GenBank/DDBJ whole genome shotgun (WGS) entry which is preliminary data.</text>
</comment>
<evidence type="ECO:0000313" key="1">
    <source>
        <dbReference type="EMBL" id="RCI00896.1"/>
    </source>
</evidence>
<keyword evidence="2" id="KW-1185">Reference proteome</keyword>